<evidence type="ECO:0000256" key="1">
    <source>
        <dbReference type="ARBA" id="ARBA00004370"/>
    </source>
</evidence>
<dbReference type="RefSeq" id="WP_345558899.1">
    <property type="nucleotide sequence ID" value="NZ_BAABIK010000036.1"/>
</dbReference>
<gene>
    <name evidence="9" type="ORF">GCM10023224_46440</name>
</gene>
<evidence type="ECO:0000256" key="5">
    <source>
        <dbReference type="ARBA" id="ARBA00022825"/>
    </source>
</evidence>
<sequence>MVHPVKLLGPFSRLQERRSGPLILELDLTDGLAEEAPSDPLGQVLARRHQQLRDVVEGIRRGAKDPRVKALVARIDGRALGFARVQEVRAAVSAFRAAGKDTVAWAESFGEFGPGTVPYYLACSFAEIAVVPTGSVGLTGLSVGTTFFGGAAERLGVRFEGGARHEYKNAPNQFTEQGFTEPHREITERLVESLSEQVAEGVAEGRGLSAERVRELIDRGPLLAAEALEAGLVDRLAYRDEVYADLRARYTPDAGGNGPDGAAEPAAAGEDSGRGGARLLYVGRYHHRASMTERVPVRPGGYIALITATGIITSGRSRRSALGGRSMGADTVSAALRAARRDRNVRAVVLRVDSRGGSAVASDVIRREVALTREAGTPVVASLGDIAGSGGYYIVMDADAIVTRPGTLTGSIGVYSGKPVLTGLLERMGITNENVESGAHAAMFGPDRGFTESEWDRVNAMLDSTYADFTGKVARARGLSAEQVDAVARGRILTGRDAHDGGLVDDLGGLPAAVRLAREKAGLPGGRLRSFPAGGPWERLMPAESSEDRTSAPQQTAPELAAGLGAASGLEDLAARAGLPSSAPLLMPGGWEIR</sequence>
<dbReference type="NCBIfam" id="TIGR00706">
    <property type="entry name" value="SppA_dom"/>
    <property type="match status" value="1"/>
</dbReference>
<feature type="compositionally biased region" description="Low complexity" evidence="7">
    <location>
        <begin position="260"/>
        <end position="270"/>
    </location>
</feature>
<dbReference type="Proteomes" id="UP001499993">
    <property type="component" value="Unassembled WGS sequence"/>
</dbReference>
<evidence type="ECO:0000256" key="2">
    <source>
        <dbReference type="ARBA" id="ARBA00008683"/>
    </source>
</evidence>
<reference evidence="10" key="1">
    <citation type="journal article" date="2019" name="Int. J. Syst. Evol. Microbiol.">
        <title>The Global Catalogue of Microorganisms (GCM) 10K type strain sequencing project: providing services to taxonomists for standard genome sequencing and annotation.</title>
        <authorList>
            <consortium name="The Broad Institute Genomics Platform"/>
            <consortium name="The Broad Institute Genome Sequencing Center for Infectious Disease"/>
            <person name="Wu L."/>
            <person name="Ma J."/>
        </authorList>
    </citation>
    <scope>NUCLEOTIDE SEQUENCE [LARGE SCALE GENOMIC DNA]</scope>
    <source>
        <strain evidence="10">JCM 18123</strain>
    </source>
</reference>
<keyword evidence="5" id="KW-0720">Serine protease</keyword>
<dbReference type="SUPFAM" id="SSF52096">
    <property type="entry name" value="ClpP/crotonase"/>
    <property type="match status" value="2"/>
</dbReference>
<evidence type="ECO:0000256" key="3">
    <source>
        <dbReference type="ARBA" id="ARBA00022670"/>
    </source>
</evidence>
<dbReference type="InterPro" id="IPR004635">
    <property type="entry name" value="Pept_S49_SppA"/>
</dbReference>
<dbReference type="PIRSF" id="PIRSF001217">
    <property type="entry name" value="Protease_4_SppA"/>
    <property type="match status" value="1"/>
</dbReference>
<name>A0ABP9GWQ8_9ACTN</name>
<dbReference type="InterPro" id="IPR029045">
    <property type="entry name" value="ClpP/crotonase-like_dom_sf"/>
</dbReference>
<organism evidence="9 10">
    <name type="scientific">Streptomonospora halophila</name>
    <dbReference type="NCBI Taxonomy" id="427369"/>
    <lineage>
        <taxon>Bacteria</taxon>
        <taxon>Bacillati</taxon>
        <taxon>Actinomycetota</taxon>
        <taxon>Actinomycetes</taxon>
        <taxon>Streptosporangiales</taxon>
        <taxon>Nocardiopsidaceae</taxon>
        <taxon>Streptomonospora</taxon>
    </lineage>
</organism>
<evidence type="ECO:0000256" key="7">
    <source>
        <dbReference type="SAM" id="MobiDB-lite"/>
    </source>
</evidence>
<accession>A0ABP9GWQ8</accession>
<protein>
    <submittedName>
        <fullName evidence="9">S49 family peptidase</fullName>
    </submittedName>
</protein>
<dbReference type="EMBL" id="BAABIK010000036">
    <property type="protein sequence ID" value="GAA4955572.1"/>
    <property type="molecule type" value="Genomic_DNA"/>
</dbReference>
<dbReference type="CDD" id="cd07023">
    <property type="entry name" value="S49_Sppa_N_C"/>
    <property type="match status" value="1"/>
</dbReference>
<evidence type="ECO:0000313" key="10">
    <source>
        <dbReference type="Proteomes" id="UP001499993"/>
    </source>
</evidence>
<evidence type="ECO:0000256" key="4">
    <source>
        <dbReference type="ARBA" id="ARBA00022801"/>
    </source>
</evidence>
<keyword evidence="4" id="KW-0378">Hydrolase</keyword>
<dbReference type="CDD" id="cd07018">
    <property type="entry name" value="S49_SppA_67K_type"/>
    <property type="match status" value="1"/>
</dbReference>
<evidence type="ECO:0000313" key="9">
    <source>
        <dbReference type="EMBL" id="GAA4955572.1"/>
    </source>
</evidence>
<feature type="region of interest" description="Disordered" evidence="7">
    <location>
        <begin position="250"/>
        <end position="272"/>
    </location>
</feature>
<evidence type="ECO:0000256" key="6">
    <source>
        <dbReference type="ARBA" id="ARBA00023136"/>
    </source>
</evidence>
<evidence type="ECO:0000259" key="8">
    <source>
        <dbReference type="Pfam" id="PF01343"/>
    </source>
</evidence>
<dbReference type="InterPro" id="IPR004634">
    <property type="entry name" value="Pept_S49_pIV"/>
</dbReference>
<keyword evidence="6" id="KW-0472">Membrane</keyword>
<feature type="domain" description="Peptidase S49" evidence="8">
    <location>
        <begin position="95"/>
        <end position="247"/>
    </location>
</feature>
<proteinExistence type="inferred from homology"/>
<dbReference type="InterPro" id="IPR047217">
    <property type="entry name" value="S49_SppA_67K_type_N"/>
</dbReference>
<dbReference type="InterPro" id="IPR047272">
    <property type="entry name" value="S49_SppA_C"/>
</dbReference>
<dbReference type="Pfam" id="PF01343">
    <property type="entry name" value="Peptidase_S49"/>
    <property type="match status" value="2"/>
</dbReference>
<comment type="caution">
    <text evidence="9">The sequence shown here is derived from an EMBL/GenBank/DDBJ whole genome shotgun (WGS) entry which is preliminary data.</text>
</comment>
<dbReference type="PANTHER" id="PTHR33209:SF1">
    <property type="entry name" value="PEPTIDASE S49 DOMAIN-CONTAINING PROTEIN"/>
    <property type="match status" value="1"/>
</dbReference>
<feature type="domain" description="Peptidase S49" evidence="8">
    <location>
        <begin position="373"/>
        <end position="523"/>
    </location>
</feature>
<dbReference type="InterPro" id="IPR002142">
    <property type="entry name" value="Peptidase_S49"/>
</dbReference>
<feature type="region of interest" description="Disordered" evidence="7">
    <location>
        <begin position="527"/>
        <end position="556"/>
    </location>
</feature>
<dbReference type="PANTHER" id="PTHR33209">
    <property type="entry name" value="PROTEASE 4"/>
    <property type="match status" value="1"/>
</dbReference>
<keyword evidence="10" id="KW-1185">Reference proteome</keyword>
<comment type="similarity">
    <text evidence="2">Belongs to the peptidase S49 family.</text>
</comment>
<comment type="subcellular location">
    <subcellularLocation>
        <location evidence="1">Membrane</location>
    </subcellularLocation>
</comment>
<keyword evidence="3" id="KW-0645">Protease</keyword>
<dbReference type="Gene3D" id="3.90.226.10">
    <property type="entry name" value="2-enoyl-CoA Hydratase, Chain A, domain 1"/>
    <property type="match status" value="3"/>
</dbReference>